<dbReference type="AlphaFoldDB" id="A0A545T2K7"/>
<sequence>MHNSENIFSTILASTVHDMKNSLGMMLEALDSLLDKLEDSKTDPKYGIVQYESMRVNNSLMQLLALYKIENNQLPFNPSYHNVYDFIEEQILIHEPLLKAKGFNYTIDVDEDIEAVFDESLISMVVSNIIGNAIRYAHSEIRVSAEIDERLSIIINDDGPGYPAQMIELVGDYMLGINQSTGSTGLGLFFAQKVAELHSHGEKSGSIELANGGKLGGGAFLINIP</sequence>
<dbReference type="Pfam" id="PF02518">
    <property type="entry name" value="HATPase_c"/>
    <property type="match status" value="1"/>
</dbReference>
<dbReference type="OrthoDB" id="9806130at2"/>
<dbReference type="InterPro" id="IPR036890">
    <property type="entry name" value="HATPase_C_sf"/>
</dbReference>
<name>A0A545T2K7_9GAMM</name>
<evidence type="ECO:0000256" key="3">
    <source>
        <dbReference type="ARBA" id="ARBA00022553"/>
    </source>
</evidence>
<dbReference type="Gene3D" id="3.30.565.10">
    <property type="entry name" value="Histidine kinase-like ATPase, C-terminal domain"/>
    <property type="match status" value="1"/>
</dbReference>
<evidence type="ECO:0000256" key="2">
    <source>
        <dbReference type="ARBA" id="ARBA00012438"/>
    </source>
</evidence>
<dbReference type="SMART" id="SM00387">
    <property type="entry name" value="HATPase_c"/>
    <property type="match status" value="1"/>
</dbReference>
<dbReference type="SUPFAM" id="SSF55874">
    <property type="entry name" value="ATPase domain of HSP90 chaperone/DNA topoisomerase II/histidine kinase"/>
    <property type="match status" value="1"/>
</dbReference>
<keyword evidence="3" id="KW-0597">Phosphoprotein</keyword>
<dbReference type="InterPro" id="IPR004358">
    <property type="entry name" value="Sig_transdc_His_kin-like_C"/>
</dbReference>
<dbReference type="PRINTS" id="PR00344">
    <property type="entry name" value="BCTRLSENSOR"/>
</dbReference>
<comment type="catalytic activity">
    <reaction evidence="1">
        <text>ATP + protein L-histidine = ADP + protein N-phospho-L-histidine.</text>
        <dbReference type="EC" id="2.7.13.3"/>
    </reaction>
</comment>
<evidence type="ECO:0000313" key="5">
    <source>
        <dbReference type="EMBL" id="TQV71439.1"/>
    </source>
</evidence>
<organism evidence="5 6">
    <name type="scientific">Aliikangiella marina</name>
    <dbReference type="NCBI Taxonomy" id="1712262"/>
    <lineage>
        <taxon>Bacteria</taxon>
        <taxon>Pseudomonadati</taxon>
        <taxon>Pseudomonadota</taxon>
        <taxon>Gammaproteobacteria</taxon>
        <taxon>Oceanospirillales</taxon>
        <taxon>Pleioneaceae</taxon>
        <taxon>Aliikangiella</taxon>
    </lineage>
</organism>
<keyword evidence="5" id="KW-0418">Kinase</keyword>
<dbReference type="PANTHER" id="PTHR43547">
    <property type="entry name" value="TWO-COMPONENT HISTIDINE KINASE"/>
    <property type="match status" value="1"/>
</dbReference>
<accession>A0A545T2K7</accession>
<dbReference type="GO" id="GO:0000155">
    <property type="term" value="F:phosphorelay sensor kinase activity"/>
    <property type="evidence" value="ECO:0007669"/>
    <property type="project" value="TreeGrafter"/>
</dbReference>
<dbReference type="EMBL" id="VIKR01000006">
    <property type="protein sequence ID" value="TQV71439.1"/>
    <property type="molecule type" value="Genomic_DNA"/>
</dbReference>
<dbReference type="RefSeq" id="WP_142943838.1">
    <property type="nucleotide sequence ID" value="NZ_VIKR01000006.1"/>
</dbReference>
<comment type="caution">
    <text evidence="5">The sequence shown here is derived from an EMBL/GenBank/DDBJ whole genome shotgun (WGS) entry which is preliminary data.</text>
</comment>
<evidence type="ECO:0000259" key="4">
    <source>
        <dbReference type="PROSITE" id="PS50109"/>
    </source>
</evidence>
<evidence type="ECO:0000256" key="1">
    <source>
        <dbReference type="ARBA" id="ARBA00000085"/>
    </source>
</evidence>
<keyword evidence="5" id="KW-0808">Transferase</keyword>
<dbReference type="Proteomes" id="UP000317839">
    <property type="component" value="Unassembled WGS sequence"/>
</dbReference>
<reference evidence="5 6" key="1">
    <citation type="submission" date="2019-06" db="EMBL/GenBank/DDBJ databases">
        <title>Draft genome of Aliikangiella marina GYP-15.</title>
        <authorList>
            <person name="Wang G."/>
        </authorList>
    </citation>
    <scope>NUCLEOTIDE SEQUENCE [LARGE SCALE GENOMIC DNA]</scope>
    <source>
        <strain evidence="5 6">GYP-15</strain>
    </source>
</reference>
<keyword evidence="6" id="KW-1185">Reference proteome</keyword>
<dbReference type="EC" id="2.7.13.3" evidence="2"/>
<feature type="domain" description="Histidine kinase" evidence="4">
    <location>
        <begin position="14"/>
        <end position="225"/>
    </location>
</feature>
<dbReference type="InterPro" id="IPR005467">
    <property type="entry name" value="His_kinase_dom"/>
</dbReference>
<dbReference type="PROSITE" id="PS50109">
    <property type="entry name" value="HIS_KIN"/>
    <property type="match status" value="1"/>
</dbReference>
<evidence type="ECO:0000313" key="6">
    <source>
        <dbReference type="Proteomes" id="UP000317839"/>
    </source>
</evidence>
<dbReference type="InterPro" id="IPR003594">
    <property type="entry name" value="HATPase_dom"/>
</dbReference>
<dbReference type="PANTHER" id="PTHR43547:SF2">
    <property type="entry name" value="HYBRID SIGNAL TRANSDUCTION HISTIDINE KINASE C"/>
    <property type="match status" value="1"/>
</dbReference>
<protein>
    <recommendedName>
        <fullName evidence="2">histidine kinase</fullName>
        <ecNumber evidence="2">2.7.13.3</ecNumber>
    </recommendedName>
</protein>
<proteinExistence type="predicted"/>
<gene>
    <name evidence="5" type="ORF">FLL45_19995</name>
</gene>